<feature type="domain" description="CMP/dCMP-type deaminase" evidence="4">
    <location>
        <begin position="353"/>
        <end position="543"/>
    </location>
</feature>
<dbReference type="GO" id="GO:0004132">
    <property type="term" value="F:dCMP deaminase activity"/>
    <property type="evidence" value="ECO:0007669"/>
    <property type="project" value="TreeGrafter"/>
</dbReference>
<proteinExistence type="predicted"/>
<keyword evidence="2" id="KW-0378">Hydrolase</keyword>
<dbReference type="SUPFAM" id="SSF53927">
    <property type="entry name" value="Cytidine deaminase-like"/>
    <property type="match status" value="1"/>
</dbReference>
<dbReference type="PROSITE" id="PS51747">
    <property type="entry name" value="CYT_DCMP_DEAMINASES_2"/>
    <property type="match status" value="1"/>
</dbReference>
<dbReference type="InterPro" id="IPR015517">
    <property type="entry name" value="dCMP_deaminase-rel"/>
</dbReference>
<evidence type="ECO:0000256" key="3">
    <source>
        <dbReference type="SAM" id="MobiDB-lite"/>
    </source>
</evidence>
<dbReference type="AlphaFoldDB" id="A0A848LTD8"/>
<dbReference type="EMBL" id="JABBJJ010000306">
    <property type="protein sequence ID" value="NMO21237.1"/>
    <property type="molecule type" value="Genomic_DNA"/>
</dbReference>
<accession>A0A848LTD8</accession>
<dbReference type="PANTHER" id="PTHR11086:SF18">
    <property type="entry name" value="DEOXYCYTIDYLATE DEAMINASE"/>
    <property type="match status" value="1"/>
</dbReference>
<evidence type="ECO:0000256" key="1">
    <source>
        <dbReference type="ARBA" id="ARBA00001947"/>
    </source>
</evidence>
<evidence type="ECO:0000313" key="6">
    <source>
        <dbReference type="Proteomes" id="UP000518300"/>
    </source>
</evidence>
<dbReference type="Pfam" id="PF00383">
    <property type="entry name" value="dCMP_cyt_deam_1"/>
    <property type="match status" value="1"/>
</dbReference>
<protein>
    <submittedName>
        <fullName evidence="5">Cytidine deaminase</fullName>
    </submittedName>
</protein>
<name>A0A848LTD8_9BACT</name>
<feature type="region of interest" description="Disordered" evidence="3">
    <location>
        <begin position="75"/>
        <end position="137"/>
    </location>
</feature>
<dbReference type="RefSeq" id="WP_169350429.1">
    <property type="nucleotide sequence ID" value="NZ_JABBJJ010000306.1"/>
</dbReference>
<comment type="cofactor">
    <cofactor evidence="1">
        <name>Zn(2+)</name>
        <dbReference type="ChEBI" id="CHEBI:29105"/>
    </cofactor>
</comment>
<keyword evidence="6" id="KW-1185">Reference proteome</keyword>
<dbReference type="Proteomes" id="UP000518300">
    <property type="component" value="Unassembled WGS sequence"/>
</dbReference>
<dbReference type="CDD" id="cd01286">
    <property type="entry name" value="deoxycytidylate_deaminase"/>
    <property type="match status" value="1"/>
</dbReference>
<dbReference type="Gene3D" id="3.40.140.10">
    <property type="entry name" value="Cytidine Deaminase, domain 2"/>
    <property type="match status" value="1"/>
</dbReference>
<dbReference type="NCBIfam" id="NF041025">
    <property type="entry name" value="antiphage_deaminase"/>
    <property type="match status" value="1"/>
</dbReference>
<reference evidence="5 6" key="1">
    <citation type="submission" date="2020-04" db="EMBL/GenBank/DDBJ databases">
        <title>Draft genome of Pyxidicoccus fallax type strain.</title>
        <authorList>
            <person name="Whitworth D.E."/>
        </authorList>
    </citation>
    <scope>NUCLEOTIDE SEQUENCE [LARGE SCALE GENOMIC DNA]</scope>
    <source>
        <strain evidence="5 6">DSM 14698</strain>
    </source>
</reference>
<dbReference type="InterPro" id="IPR016193">
    <property type="entry name" value="Cytidine_deaminase-like"/>
</dbReference>
<dbReference type="InterPro" id="IPR027417">
    <property type="entry name" value="P-loop_NTPase"/>
</dbReference>
<dbReference type="GO" id="GO:0005737">
    <property type="term" value="C:cytoplasm"/>
    <property type="evidence" value="ECO:0007669"/>
    <property type="project" value="TreeGrafter"/>
</dbReference>
<dbReference type="InterPro" id="IPR002125">
    <property type="entry name" value="CMP_dCMP_dom"/>
</dbReference>
<dbReference type="InterPro" id="IPR035105">
    <property type="entry name" value="Deoxycytidylate_deaminase_dom"/>
</dbReference>
<sequence length="623" mass="69734">MALRFSGTFDELQTKLAVLKGQGQWRHVNDNQKQFQHNNGGVANWYPSTGSFYFQGKDEGRKKLEEVVTAALSDTAGGSAAASEQTAPPSPQPSTSVKSTERKPQASQTTESSRSEAPSPAASGIAESAPTGHTPLGQTFSESELIIGLVGAVGTELKKVIDTLSDRLKVFGYVVSQIRVSDEIITTISTKNKTDHQSEFNRIESMMNAGDLARKESGDNAVLALGIAAKIAHDRTSKTHLPRRAYIVNSLKHPEEVERLREIYPQGFYLLGVHSDQPRRHQYLVNEKRLTPEQATLLMDRDENENLEYGQRTSDTFHMSDFFVRLDGNDDKLKDSIWRILDILFGDPYRTPTFDEFAMFMAFSASLRSADLSRQVGAVVAKDNEILATGANDCPRFGGGLYWPDYDEGKRRIVDRDDGRDYMRGQDSNKFEQARIIDDIIKNVEAVADKEKFRKALEQTRISDLTEFGRVVHAEMESLLACARNSISARGATVYCTTFPCHNCAKHIIAAGVRRVVYVEPYPKSKAAEFHTDSITLGFSDNEKTVRFEPFVGVGPRRFFDLFSMRLGSGYRLKRKDRNGATLQWKPESARLRIQMLPFSYLDLETAAGRLFSQHRKKLGAQS</sequence>
<dbReference type="PANTHER" id="PTHR11086">
    <property type="entry name" value="DEOXYCYTIDYLATE DEAMINASE-RELATED"/>
    <property type="match status" value="1"/>
</dbReference>
<feature type="compositionally biased region" description="Low complexity" evidence="3">
    <location>
        <begin position="111"/>
        <end position="123"/>
    </location>
</feature>
<organism evidence="5 6">
    <name type="scientific">Pyxidicoccus fallax</name>
    <dbReference type="NCBI Taxonomy" id="394095"/>
    <lineage>
        <taxon>Bacteria</taxon>
        <taxon>Pseudomonadati</taxon>
        <taxon>Myxococcota</taxon>
        <taxon>Myxococcia</taxon>
        <taxon>Myxococcales</taxon>
        <taxon>Cystobacterineae</taxon>
        <taxon>Myxococcaceae</taxon>
        <taxon>Pyxidicoccus</taxon>
    </lineage>
</organism>
<dbReference type="Gene3D" id="3.40.50.300">
    <property type="entry name" value="P-loop containing nucleotide triphosphate hydrolases"/>
    <property type="match status" value="1"/>
</dbReference>
<evidence type="ECO:0000256" key="2">
    <source>
        <dbReference type="ARBA" id="ARBA00022801"/>
    </source>
</evidence>
<evidence type="ECO:0000259" key="4">
    <source>
        <dbReference type="PROSITE" id="PS51747"/>
    </source>
</evidence>
<evidence type="ECO:0000313" key="5">
    <source>
        <dbReference type="EMBL" id="NMO21237.1"/>
    </source>
</evidence>
<comment type="caution">
    <text evidence="5">The sequence shown here is derived from an EMBL/GenBank/DDBJ whole genome shotgun (WGS) entry which is preliminary data.</text>
</comment>
<gene>
    <name evidence="5" type="ORF">HG543_41265</name>
</gene>